<comment type="caution">
    <text evidence="2">The sequence shown here is derived from an EMBL/GenBank/DDBJ whole genome shotgun (WGS) entry which is preliminary data.</text>
</comment>
<feature type="compositionally biased region" description="Basic and acidic residues" evidence="1">
    <location>
        <begin position="1"/>
        <end position="15"/>
    </location>
</feature>
<feature type="region of interest" description="Disordered" evidence="1">
    <location>
        <begin position="1"/>
        <end position="34"/>
    </location>
</feature>
<accession>A0ABY1QBI0</accession>
<evidence type="ECO:0000256" key="1">
    <source>
        <dbReference type="SAM" id="MobiDB-lite"/>
    </source>
</evidence>
<protein>
    <submittedName>
        <fullName evidence="2">Uncharacterized protein</fullName>
    </submittedName>
</protein>
<evidence type="ECO:0000313" key="2">
    <source>
        <dbReference type="EMBL" id="SMP66643.1"/>
    </source>
</evidence>
<name>A0ABY1QBI0_9BURK</name>
<organism evidence="2 3">
    <name type="scientific">Noviherbaspirillum suwonense</name>
    <dbReference type="NCBI Taxonomy" id="1224511"/>
    <lineage>
        <taxon>Bacteria</taxon>
        <taxon>Pseudomonadati</taxon>
        <taxon>Pseudomonadota</taxon>
        <taxon>Betaproteobacteria</taxon>
        <taxon>Burkholderiales</taxon>
        <taxon>Oxalobacteraceae</taxon>
        <taxon>Noviherbaspirillum</taxon>
    </lineage>
</organism>
<evidence type="ECO:0000313" key="3">
    <source>
        <dbReference type="Proteomes" id="UP001158049"/>
    </source>
</evidence>
<proteinExistence type="predicted"/>
<dbReference type="RefSeq" id="WP_283443227.1">
    <property type="nucleotide sequence ID" value="NZ_FXUL01000012.1"/>
</dbReference>
<reference evidence="2 3" key="1">
    <citation type="submission" date="2017-05" db="EMBL/GenBank/DDBJ databases">
        <authorList>
            <person name="Varghese N."/>
            <person name="Submissions S."/>
        </authorList>
    </citation>
    <scope>NUCLEOTIDE SEQUENCE [LARGE SCALE GENOMIC DNA]</scope>
    <source>
        <strain evidence="2 3">DSM 26001</strain>
    </source>
</reference>
<keyword evidence="3" id="KW-1185">Reference proteome</keyword>
<sequence length="111" mass="10731">MQADRELDGHGRAGECARSIALPNSHGGPGKRAAPRSVRAVAAGVAPSAQCAFPISLVLAVTLPQAGSGPIAPGGGVIPAGGAIATAGTVEFSGARINPDNASAAVTIQAR</sequence>
<dbReference type="Proteomes" id="UP001158049">
    <property type="component" value="Unassembled WGS sequence"/>
</dbReference>
<dbReference type="EMBL" id="FXUL01000012">
    <property type="protein sequence ID" value="SMP66643.1"/>
    <property type="molecule type" value="Genomic_DNA"/>
</dbReference>
<gene>
    <name evidence="2" type="ORF">SAMN06295970_11225</name>
</gene>